<name>A0ABQ5K479_9EUKA</name>
<evidence type="ECO:0000313" key="1">
    <source>
        <dbReference type="EMBL" id="GKT27378.1"/>
    </source>
</evidence>
<evidence type="ECO:0000313" key="2">
    <source>
        <dbReference type="Proteomes" id="UP001057375"/>
    </source>
</evidence>
<protein>
    <submittedName>
        <fullName evidence="1">Uncharacterized protein</fullName>
    </submittedName>
</protein>
<gene>
    <name evidence="1" type="ORF">ADUPG1_000017</name>
</gene>
<comment type="caution">
    <text evidence="1">The sequence shown here is derived from an EMBL/GenBank/DDBJ whole genome shotgun (WGS) entry which is preliminary data.</text>
</comment>
<keyword evidence="2" id="KW-1185">Reference proteome</keyword>
<organism evidence="1 2">
    <name type="scientific">Aduncisulcus paluster</name>
    <dbReference type="NCBI Taxonomy" id="2918883"/>
    <lineage>
        <taxon>Eukaryota</taxon>
        <taxon>Metamonada</taxon>
        <taxon>Carpediemonas-like organisms</taxon>
        <taxon>Aduncisulcus</taxon>
    </lineage>
</organism>
<dbReference type="SUPFAM" id="SSF82171">
    <property type="entry name" value="DPP6 N-terminal domain-like"/>
    <property type="match status" value="1"/>
</dbReference>
<dbReference type="EMBL" id="BQXS01000008">
    <property type="protein sequence ID" value="GKT27378.1"/>
    <property type="molecule type" value="Genomic_DNA"/>
</dbReference>
<sequence length="1308" mass="148586">MLFEQAKKLTSISWRSNKEQCNLNGGCTKNGVDYVFIESKDGYHTRLVSLNSSSSKITDFSTDFEFRTPSQRSVGLFAISFADDGKSFFTFEKSSYKPDNPRFYSIIFYDILSNTRRIVRSDFSDHHHIQWICKDSDICVCYWKPLSNELNVYNLRTDEEMNIKLPHGHCVGVRYLNNTFYSLVRCSNVQMIITHFSKTGSPLENGYFSCDSDGDICQHPTIKNLIFLPGKVAGKRTGFLIDLELMETVVFFPNIYYGHFSPDGSYLVAFNDNTGLWTVYDAKNSFQNPPIKNLIFLPGKVAGKRTGFLIDLELMETVVFFPNIYYGHFSPDGSYLVAFNDNTGLWTVYDAKNSFQNPPIKHVKIHLYPQFNSSNAHVFFVTNSIFFLVDIGTCAVLCDVHNDVDRVIQLNCTAKCLTFFPFFSCSNNRTCEESLKEIPSVSSRHELDLRETSPLFLDSPKPIIDSSVVNALSVLIFRNNSPVHTMMLSLVSKEEVTCLQECALFQRSLMSQVVSKYSFTCRPKFSLDVGGCFQHFCIQSCGLGERLLLYRDGSPNKCKNLFIPDKSFSSTGYSFPRTRSGFSDSSILQSVPISESIRVAPSIKMEIMPERPLNYDRSESNLVYFEFQGGRHELLKEDLHSFLCSCFGSFGGKPCVFYCSRQANCIRMCPISPVGSEIEGENHVRYYCDASDERPLYWAEKGVRIVYFSFVCDILFVFLSYGQPRIGEARRPFLILLKDGLHSFLCSCFGSFGGKPCVFYCSRQANCIRMCPISPVGSEIEGENHVRYYCDASDERPLYWAEKGVRIVYFSFVCDILFVFLSYGQPRIGEARRPFLILLKDGLIVHEHTQYCFEPSYPGNDFGGIVHSSKSIVCIPEKYFCSPVSGLMCMYIDDGEMSKEKDFKDGQSTSELEEAERGHVIIKKLFIKDCNQFCFSSDGKLLILGIGKDRIVTCLVEDMFKSSEEVSVFAECRCVFPYANDSLLSVPQFHCTTPISISSTSHPRSLVFFLNSLNSGLVFTMLDPLSGAFWSGCVVAKSMCLSCCGIITSVRVCVVDANNGIILLFIGRLEPLLLQVTIELSSHSSSSHPLFLLEHFGNEMHSDVVKRGTESRKDIKLLKSIKMFLKTSISSSTRFTNSLFLLPVVSPDCMINLLMDPFVLSNFTVVQTIIDSLHKLFPDLDEFVRIVNSTLELCCSECEDYTFIPRKPEEIKDKCHPVYICSAMGYFNCIKLFLINGIIPQLHDTTYFRQLCLNTLDNRSIRINSEMKYSFEEQKYHLFEENPQIFHSQCDLMLVEGFANSLCDLCWK</sequence>
<dbReference type="Proteomes" id="UP001057375">
    <property type="component" value="Unassembled WGS sequence"/>
</dbReference>
<reference evidence="1" key="1">
    <citation type="submission" date="2022-03" db="EMBL/GenBank/DDBJ databases">
        <title>Draft genome sequence of Aduncisulcus paluster, a free-living microaerophilic Fornicata.</title>
        <authorList>
            <person name="Yuyama I."/>
            <person name="Kume K."/>
            <person name="Tamura T."/>
            <person name="Inagaki Y."/>
            <person name="Hashimoto T."/>
        </authorList>
    </citation>
    <scope>NUCLEOTIDE SEQUENCE</scope>
    <source>
        <strain evidence="1">NY0171</strain>
    </source>
</reference>
<accession>A0ABQ5K479</accession>
<proteinExistence type="predicted"/>